<reference evidence="3 4" key="1">
    <citation type="journal article" date="1992" name="Int. J. Syst. Bacteriol.">
        <title>Sphingobacterium antarcticus sp. nov. a Psychrotrophic Bacterium from the Soils of Schirmacher Oasis, Antarctica.</title>
        <authorList>
            <person name="Shivaji S."/>
            <person name="Ray M.K."/>
            <person name="Rao N.S."/>
            <person name="Saiserr L."/>
            <person name="Jagannadham M.V."/>
            <person name="Kumar G.S."/>
            <person name="Reddy G."/>
            <person name="Bhargava P.M."/>
        </authorList>
    </citation>
    <scope>NUCLEOTIDE SEQUENCE [LARGE SCALE GENOMIC DNA]</scope>
    <source>
        <strain evidence="3 4">4BY</strain>
    </source>
</reference>
<dbReference type="PANTHER" id="PTHR39200">
    <property type="entry name" value="HYPOTHETICAL EXPORTED PROTEIN"/>
    <property type="match status" value="1"/>
</dbReference>
<evidence type="ECO:0000313" key="3">
    <source>
        <dbReference type="EMBL" id="KEQ30856.1"/>
    </source>
</evidence>
<keyword evidence="4" id="KW-1185">Reference proteome</keyword>
<evidence type="ECO:0000313" key="4">
    <source>
        <dbReference type="Proteomes" id="UP000028007"/>
    </source>
</evidence>
<accession>A0A081PJI3</accession>
<dbReference type="InterPro" id="IPR021255">
    <property type="entry name" value="DUF2807"/>
</dbReference>
<comment type="caution">
    <text evidence="3">The sequence shown here is derived from an EMBL/GenBank/DDBJ whole genome shotgun (WGS) entry which is preliminary data.</text>
</comment>
<evidence type="ECO:0000256" key="1">
    <source>
        <dbReference type="SAM" id="SignalP"/>
    </source>
</evidence>
<evidence type="ECO:0000259" key="2">
    <source>
        <dbReference type="Pfam" id="PF10988"/>
    </source>
</evidence>
<dbReference type="RefSeq" id="WP_037438892.1">
    <property type="nucleotide sequence ID" value="NZ_JNFF01000025.1"/>
</dbReference>
<dbReference type="Proteomes" id="UP000028007">
    <property type="component" value="Unassembled WGS sequence"/>
</dbReference>
<gene>
    <name evidence="3" type="ORF">N180_18650</name>
</gene>
<proteinExistence type="predicted"/>
<dbReference type="PANTHER" id="PTHR39200:SF1">
    <property type="entry name" value="AUTO-TRANSPORTER ADHESIN HEAD GIN DOMAIN-CONTAINING PROTEIN-RELATED"/>
    <property type="match status" value="1"/>
</dbReference>
<protein>
    <recommendedName>
        <fullName evidence="2">Putative auto-transporter adhesin head GIN domain-containing protein</fullName>
    </recommendedName>
</protein>
<feature type="chain" id="PRO_5001761882" description="Putative auto-transporter adhesin head GIN domain-containing protein" evidence="1">
    <location>
        <begin position="22"/>
        <end position="243"/>
    </location>
</feature>
<keyword evidence="1" id="KW-0732">Signal</keyword>
<dbReference type="EMBL" id="JNFF01000025">
    <property type="protein sequence ID" value="KEQ30856.1"/>
    <property type="molecule type" value="Genomic_DNA"/>
</dbReference>
<dbReference type="Pfam" id="PF10988">
    <property type="entry name" value="DUF2807"/>
    <property type="match status" value="1"/>
</dbReference>
<dbReference type="OrthoDB" id="794214at2"/>
<sequence length="243" mass="24995">MKKLNILLVAVCLTCSANLFAGSPAITKHGAAYVQENRNVGSFSGIAAGGSLNYNVTMGSTESLRFEGDADAIAELVAEVNGGVLEIRPKTKWNDWSRKYNRARITVHITARKLSSLTLSGSGNMLVSGTINGKDLVTTLSGSGSIKAGVNVSNYKSVISGSGRVVQTGKANNAVVTLSGSGSFGGKDFAAENVKLQISGSASASVTANKTIDIVISGSGHVTYYGNAQVNKTMIGSGSVRKG</sequence>
<feature type="signal peptide" evidence="1">
    <location>
        <begin position="1"/>
        <end position="21"/>
    </location>
</feature>
<name>A0A081PJI3_9SPHI</name>
<dbReference type="eggNOG" id="COG3595">
    <property type="taxonomic scope" value="Bacteria"/>
</dbReference>
<dbReference type="AlphaFoldDB" id="A0A081PJI3"/>
<feature type="domain" description="Putative auto-transporter adhesin head GIN" evidence="2">
    <location>
        <begin position="43"/>
        <end position="228"/>
    </location>
</feature>
<organism evidence="3 4">
    <name type="scientific">Pedobacter antarcticus 4BY</name>
    <dbReference type="NCBI Taxonomy" id="1358423"/>
    <lineage>
        <taxon>Bacteria</taxon>
        <taxon>Pseudomonadati</taxon>
        <taxon>Bacteroidota</taxon>
        <taxon>Sphingobacteriia</taxon>
        <taxon>Sphingobacteriales</taxon>
        <taxon>Sphingobacteriaceae</taxon>
        <taxon>Pedobacter</taxon>
    </lineage>
</organism>
<dbReference type="Gene3D" id="2.160.20.120">
    <property type="match status" value="1"/>
</dbReference>